<evidence type="ECO:0000313" key="1">
    <source>
        <dbReference type="EMBL" id="MBS7661516.1"/>
    </source>
</evidence>
<comment type="caution">
    <text evidence="1">The sequence shown here is derived from an EMBL/GenBank/DDBJ whole genome shotgun (WGS) entry which is preliminary data.</text>
</comment>
<evidence type="ECO:0008006" key="3">
    <source>
        <dbReference type="Google" id="ProtNLM"/>
    </source>
</evidence>
<organism evidence="1 2">
    <name type="scientific">Pseudomonas lalucatii</name>
    <dbReference type="NCBI Taxonomy" id="1424203"/>
    <lineage>
        <taxon>Bacteria</taxon>
        <taxon>Pseudomonadati</taxon>
        <taxon>Pseudomonadota</taxon>
        <taxon>Gammaproteobacteria</taxon>
        <taxon>Pseudomonadales</taxon>
        <taxon>Pseudomonadaceae</taxon>
        <taxon>Pseudomonas</taxon>
    </lineage>
</organism>
<evidence type="ECO:0000313" key="2">
    <source>
        <dbReference type="Proteomes" id="UP001196601"/>
    </source>
</evidence>
<keyword evidence="2" id="KW-1185">Reference proteome</keyword>
<dbReference type="RefSeq" id="WP_213638851.1">
    <property type="nucleotide sequence ID" value="NZ_JADPMV010000001.1"/>
</dbReference>
<accession>A0ABS5PZJ8</accession>
<reference evidence="1 2" key="1">
    <citation type="journal article" date="2021" name="Syst. Appl. Microbiol.">
        <title>Pseudomonas lalucatii sp. nov. isolated from Vallgornera, a karstic cave in Mallorca, Western Mediterranean.</title>
        <authorList>
            <person name="Busquets A."/>
            <person name="Mulet M."/>
            <person name="Gomila M."/>
            <person name="Garcia-Valdes E."/>
        </authorList>
    </citation>
    <scope>NUCLEOTIDE SEQUENCE [LARGE SCALE GENOMIC DNA]</scope>
    <source>
        <strain evidence="1 2">R1b54</strain>
    </source>
</reference>
<dbReference type="EMBL" id="JADPMV010000001">
    <property type="protein sequence ID" value="MBS7661516.1"/>
    <property type="molecule type" value="Genomic_DNA"/>
</dbReference>
<gene>
    <name evidence="1" type="ORF">I0D00_06065</name>
</gene>
<proteinExistence type="predicted"/>
<protein>
    <recommendedName>
        <fullName evidence="3">Nitrate/nitrite sensing protein domain-containing protein</fullName>
    </recommendedName>
</protein>
<dbReference type="Proteomes" id="UP001196601">
    <property type="component" value="Unassembled WGS sequence"/>
</dbReference>
<sequence length="230" mass="25927">MQLSIALILALALVLLGQCLSRHAARRHQLRLRRLHSATLQRSLELLQTLQQHRGLGAQQDIASTSQRNALARRIDQLWLNWPGPSLQLPPLQQDWPQLRRKPADFAAHCQMIEALLGVIEQLEDRLCLETDPPLRGLGQACRVLEDLARLRGLAMRAANYRRCPGGLQVQLRSLCQRLAEPGHGEPLHGLLRRLERELIEAPQARLSPSDCFALLTPLIDAGWRDLPGR</sequence>
<name>A0ABS5PZJ8_9PSED</name>